<proteinExistence type="predicted"/>
<evidence type="ECO:0000313" key="3">
    <source>
        <dbReference type="EMBL" id="ACZ49272.1"/>
    </source>
</evidence>
<dbReference type="HOGENOM" id="CLU_239496_0_0_5"/>
<feature type="transmembrane region" description="Helical" evidence="2">
    <location>
        <begin position="45"/>
        <end position="67"/>
    </location>
</feature>
<feature type="compositionally biased region" description="Polar residues" evidence="1">
    <location>
        <begin position="394"/>
        <end position="405"/>
    </location>
</feature>
<feature type="compositionally biased region" description="Polar residues" evidence="1">
    <location>
        <begin position="221"/>
        <end position="233"/>
    </location>
</feature>
<feature type="transmembrane region" description="Helical" evidence="2">
    <location>
        <begin position="73"/>
        <end position="95"/>
    </location>
</feature>
<keyword evidence="2" id="KW-0812">Transmembrane</keyword>
<dbReference type="KEGG" id="acn:ACIS_00703"/>
<organism evidence="3 4">
    <name type="scientific">Anaplasma centrale (strain Israel)</name>
    <name type="common">Anaplasma marginale subsp. centrale (strain Israel)</name>
    <dbReference type="NCBI Taxonomy" id="574556"/>
    <lineage>
        <taxon>Bacteria</taxon>
        <taxon>Pseudomonadati</taxon>
        <taxon>Pseudomonadota</taxon>
        <taxon>Alphaproteobacteria</taxon>
        <taxon>Rickettsiales</taxon>
        <taxon>Anaplasmataceae</taxon>
        <taxon>Anaplasma</taxon>
    </lineage>
</organism>
<feature type="compositionally biased region" description="Polar residues" evidence="1">
    <location>
        <begin position="422"/>
        <end position="435"/>
    </location>
</feature>
<dbReference type="STRING" id="574556.ACIS_00703"/>
<dbReference type="RefSeq" id="WP_012880729.1">
    <property type="nucleotide sequence ID" value="NC_013532.1"/>
</dbReference>
<evidence type="ECO:0000256" key="1">
    <source>
        <dbReference type="SAM" id="MobiDB-lite"/>
    </source>
</evidence>
<feature type="compositionally biased region" description="Polar residues" evidence="1">
    <location>
        <begin position="340"/>
        <end position="350"/>
    </location>
</feature>
<keyword evidence="4" id="KW-1185">Reference proteome</keyword>
<feature type="region of interest" description="Disordered" evidence="1">
    <location>
        <begin position="698"/>
        <end position="721"/>
    </location>
</feature>
<feature type="compositionally biased region" description="Low complexity" evidence="1">
    <location>
        <begin position="162"/>
        <end position="175"/>
    </location>
</feature>
<feature type="region of interest" description="Disordered" evidence="1">
    <location>
        <begin position="134"/>
        <end position="405"/>
    </location>
</feature>
<evidence type="ECO:0000313" key="4">
    <source>
        <dbReference type="Proteomes" id="UP000000630"/>
    </source>
</evidence>
<sequence length="1434" mass="155164">MIGENVASANKLAQYEGLCEAQDTQQAHSGTQQPYTIANSRRTNIILCIVAIVLVIYLCASLYAAATELTAEGFAVVSAINALVTMCVVICMCIYSASRKDKRFVYATQDLVPPSTQEELSQGMARSRVPEVAENAPHQDLHGDSTESPPAPEDSMLSGHDPSSSQQQSGLPSSPEALQYPSDGAQPTAGDSASSKESTPPTIVVEDTDRQVPVTKPVTKASISSKESLQASTAPPLAPRRAKSPQRADAGLSQQSSPSARKLIAKSITKADISSPISSTLMASGRAKSPQRADAGSSQQPSPSTRKLTAKPITKADIGSKESLQAGTAPPLAPKRAKSPQRTDAGSLLQQKVPITKPATKASISSKESLQAGKVPLLAPRRAKSPQRAYVRSPQPSSSRAKSTLPTIVVEDTDRQVPVTKASISSKGSLQTSTAPPLAPRRAKSPQRADAGSLLQQQVPITKPVTKADIGSKESLQASTAPLLAPRCAKFPRYMGISSLSRRPRLPSLPEEVQYPSDGAQPIAGTIESSIRELERSIALVDKPQSLPKATARIDDSQIEDLLLGIDSLFTVPPSQPSSQQLRLPSLPEEVQYPSDGAQPIAGTIESSIRELERSIAPVDKPKSLSEATAGTIRSEINEPEFRISGIRQSKLSLKVASSAAKREMGDIKTNLRSGARKVRRNLLKKVELTASVLKAVGTGPSHHGRSSAAEKSHAHAGTTDVVDLGTNADTNVITCYENDRLRDTGRNSTLADDLHLTDAETRSPATEGYEGKSAIAHKKAEIEPAITPRPSTAPQVAYPTTTSKTIKGRMVSLGKAVTHAAYLAYVRTEQAFGIHDSIPSKTYSFQLAPEIAEGGPQDVYLLIRGKDNTYYNKSALAEITGGAEVSNLWLCAGALHTKLGHVPISNLECRIMVAGNERSSKYKLRYQIAIKLIMPAFGAVPHLLTDMQSEFFISHSGKSRDLFVTTIVSTSSRTNMIKLIATSATFQSYRKAFFHIYTESIIHAMVKHMNAIMRREFAHPDQQSLTVCAAIDTYADRDPRGMMCAITGFFLQDPLGIAVYSDTALCMKFIGELIRFCISSGDYPAHHALFWKLVVQEVWGRSRCRNTGIPDYDWRAHSYNKEFVTDLHIICALVCKKQAITDIEGVYSLIDKIMQTYSSTSDSVGTRLAHYLALATVASPRLQSGIKALDIPNDRWKKLLRTVEYALKLCKPDAEASAIKALSRESGAKHPCRINALLLNDFTETTAYKIALQGDQTLQQLRNILGPDYAPHKAATAPENVSHIISRHTHTKKGVTLPYAVLISHLQDAYLRVEGKYYSKHIIPTLLCTWENLRAQNPEVANEPMCEDAKEAINLLTTRTRISRCHMSGWVSPGTRLTACAASYPFSGKTLEQIGDAALTGFLHITSVSSAMKELNLLQPECGIHLDVARAVT</sequence>
<name>D1AUP4_ANACI</name>
<evidence type="ECO:0000256" key="2">
    <source>
        <dbReference type="SAM" id="Phobius"/>
    </source>
</evidence>
<reference evidence="3 4" key="1">
    <citation type="journal article" date="2010" name="J. Bacteriol.">
        <title>Complete genome sequence of Anaplasma marginale subsp. centrale.</title>
        <authorList>
            <person name="Herndon D.R."/>
            <person name="Palmer G.H."/>
            <person name="Shkap V."/>
            <person name="Knowles D.P. Jr."/>
            <person name="Brayton K.A."/>
        </authorList>
    </citation>
    <scope>NUCLEOTIDE SEQUENCE [LARGE SCALE GENOMIC DNA]</scope>
    <source>
        <strain evidence="3 4">Israel</strain>
    </source>
</reference>
<dbReference type="OrthoDB" id="7165085at2"/>
<keyword evidence="2" id="KW-0472">Membrane</keyword>
<protein>
    <submittedName>
        <fullName evidence="3">Uncharacterized protein</fullName>
    </submittedName>
</protein>
<feature type="compositionally biased region" description="Polar residues" evidence="1">
    <location>
        <begin position="189"/>
        <end position="201"/>
    </location>
</feature>
<keyword evidence="2" id="KW-1133">Transmembrane helix</keyword>
<dbReference type="EMBL" id="CP001759">
    <property type="protein sequence ID" value="ACZ49272.1"/>
    <property type="molecule type" value="Genomic_DNA"/>
</dbReference>
<gene>
    <name evidence="3" type="ordered locus">ACIS_00703</name>
</gene>
<feature type="region of interest" description="Disordered" evidence="1">
    <location>
        <begin position="419"/>
        <end position="453"/>
    </location>
</feature>
<accession>D1AUP4</accession>
<feature type="compositionally biased region" description="Polar residues" evidence="1">
    <location>
        <begin position="296"/>
        <end position="307"/>
    </location>
</feature>
<dbReference type="Proteomes" id="UP000000630">
    <property type="component" value="Chromosome"/>
</dbReference>